<dbReference type="Gene3D" id="3.30.420.130">
    <property type="entry name" value="Dinitrogenase iron-molybdenum cofactor biosynthesis domain"/>
    <property type="match status" value="1"/>
</dbReference>
<keyword evidence="2" id="KW-1185">Reference proteome</keyword>
<proteinExistence type="predicted"/>
<comment type="caution">
    <text evidence="1">The sequence shown here is derived from an EMBL/GenBank/DDBJ whole genome shotgun (WGS) entry which is preliminary data.</text>
</comment>
<name>A0ABX1PYB9_9RHOO</name>
<reference evidence="1 2" key="1">
    <citation type="submission" date="2019-12" db="EMBL/GenBank/DDBJ databases">
        <title>Comparative genomics gives insights into the taxonomy of the Azoarcus-Aromatoleum group and reveals separate origins of nif in the plant-associated Azoarcus and non-plant-associated Aromatoleum sub-groups.</title>
        <authorList>
            <person name="Lafos M."/>
            <person name="Maluk M."/>
            <person name="Batista M."/>
            <person name="Junghare M."/>
            <person name="Carmona M."/>
            <person name="Faoro H."/>
            <person name="Cruz L.M."/>
            <person name="Battistoni F."/>
            <person name="De Souza E."/>
            <person name="Pedrosa F."/>
            <person name="Chen W.-M."/>
            <person name="Poole P.S."/>
            <person name="Dixon R.A."/>
            <person name="James E.K."/>
        </authorList>
    </citation>
    <scope>NUCLEOTIDE SEQUENCE [LARGE SCALE GENOMIC DNA]</scope>
    <source>
        <strain evidence="1 2">Td21</strain>
    </source>
</reference>
<dbReference type="Proteomes" id="UP000623795">
    <property type="component" value="Unassembled WGS sequence"/>
</dbReference>
<gene>
    <name evidence="1" type="ORF">GPA22_11975</name>
</gene>
<organism evidence="1 2">
    <name type="scientific">Aromatoleum toluvorans</name>
    <dbReference type="NCBI Taxonomy" id="92002"/>
    <lineage>
        <taxon>Bacteria</taxon>
        <taxon>Pseudomonadati</taxon>
        <taxon>Pseudomonadota</taxon>
        <taxon>Betaproteobacteria</taxon>
        <taxon>Rhodocyclales</taxon>
        <taxon>Rhodocyclaceae</taxon>
        <taxon>Aromatoleum</taxon>
    </lineage>
</organism>
<sequence>MKIAIATDDFTAVAGHAGQARHWLLFDCVPSQAPVGERIELTKAQIFHHWEADGPSGEPHPLDGIEIIVARSAGDGFLRRMRQRGVNVLLTSETAAEAALTRILAGEALPDPRWDVSQLLCRLRDLFSKH</sequence>
<protein>
    <recommendedName>
        <fullName evidence="3">Fe-Mo cluster-binding NifX family protein</fullName>
    </recommendedName>
</protein>
<evidence type="ECO:0000313" key="2">
    <source>
        <dbReference type="Proteomes" id="UP000623795"/>
    </source>
</evidence>
<dbReference type="RefSeq" id="WP_169256302.1">
    <property type="nucleotide sequence ID" value="NZ_WTVN01000016.1"/>
</dbReference>
<dbReference type="EMBL" id="WTVN01000016">
    <property type="protein sequence ID" value="NMG44446.1"/>
    <property type="molecule type" value="Genomic_DNA"/>
</dbReference>
<evidence type="ECO:0000313" key="1">
    <source>
        <dbReference type="EMBL" id="NMG44446.1"/>
    </source>
</evidence>
<dbReference type="InterPro" id="IPR036105">
    <property type="entry name" value="DiNase_FeMo-co_biosyn_sf"/>
</dbReference>
<evidence type="ECO:0008006" key="3">
    <source>
        <dbReference type="Google" id="ProtNLM"/>
    </source>
</evidence>
<dbReference type="SUPFAM" id="SSF53146">
    <property type="entry name" value="Nitrogenase accessory factor-like"/>
    <property type="match status" value="1"/>
</dbReference>
<accession>A0ABX1PYB9</accession>